<feature type="domain" description="Alanine racemase N-terminal" evidence="5">
    <location>
        <begin position="7"/>
        <end position="227"/>
    </location>
</feature>
<dbReference type="InterPro" id="IPR029066">
    <property type="entry name" value="PLP-binding_barrel"/>
</dbReference>
<keyword evidence="7" id="KW-1185">Reference proteome</keyword>
<dbReference type="Proteomes" id="UP000001062">
    <property type="component" value="Chromosome"/>
</dbReference>
<reference evidence="6 7" key="1">
    <citation type="journal article" date="2012" name="Stand. Genomic Sci.">
        <title>Complete genome sequence of the melanogenic marine bacterium Marinomonas mediterranea type strain (MMB-1(T)).</title>
        <authorList>
            <person name="Lucas-Elio P."/>
            <person name="Goodwin L."/>
            <person name="Woyke T."/>
            <person name="Pitluck S."/>
            <person name="Nolan M."/>
            <person name="Kyrpides N.C."/>
            <person name="Detter J.C."/>
            <person name="Copeland A."/>
            <person name="Teshima H."/>
            <person name="Bruce D."/>
            <person name="Detter C."/>
            <person name="Tapia R."/>
            <person name="Han S."/>
            <person name="Land M.L."/>
            <person name="Ivanova N."/>
            <person name="Mikhailova N."/>
            <person name="Johnston A.W."/>
            <person name="Sanchez-Amat A."/>
        </authorList>
    </citation>
    <scope>NUCLEOTIDE SEQUENCE [LARGE SCALE GENOMIC DNA]</scope>
    <source>
        <strain evidence="7">ATCC 700492 / JCM 21426 / NBRC 103028 / MMB-1</strain>
    </source>
</reference>
<dbReference type="FunFam" id="3.20.20.10:FF:000018">
    <property type="entry name" value="Pyridoxal phosphate homeostasis protein"/>
    <property type="match status" value="1"/>
</dbReference>
<dbReference type="STRING" id="717774.Marme_3700"/>
<dbReference type="AlphaFoldDB" id="F2JW22"/>
<gene>
    <name evidence="6" type="ordered locus">Marme_3700</name>
</gene>
<protein>
    <recommendedName>
        <fullName evidence="2">Pyridoxal phosphate homeostasis protein</fullName>
        <shortName evidence="2">PLP homeostasis protein</shortName>
    </recommendedName>
</protein>
<sequence length="233" mass="25820">MTQISDNLSRVKHDIHTLETRYNRIEDSVNLLAVSKTKPIEAIIEAYEAGQRLFGENYVQEAVSKYGELQNYPGIVWHFIGPIQSNKSRQIAETMDWVHTVDREKIARRLSEQRPISKPPLNVLIQVNISQESSKSGIALSELGEMVDLVNSLPNIVLRGLMAIPAPQESEAAQIDVYRPLTEAYEALVEAFLHVDTLSIGMSGDLPAAIASKSSLVRVGTSIFGARDYSTSN</sequence>
<dbReference type="HOGENOM" id="CLU_059988_0_1_6"/>
<feature type="modified residue" description="N6-(pyridoxal phosphate)lysine" evidence="2 3">
    <location>
        <position position="36"/>
    </location>
</feature>
<evidence type="ECO:0000313" key="7">
    <source>
        <dbReference type="Proteomes" id="UP000001062"/>
    </source>
</evidence>
<dbReference type="PANTHER" id="PTHR10146">
    <property type="entry name" value="PROLINE SYNTHETASE CO-TRANSCRIBED BACTERIAL HOMOLOG PROTEIN"/>
    <property type="match status" value="1"/>
</dbReference>
<comment type="similarity">
    <text evidence="2 4">Belongs to the pyridoxal phosphate-binding protein YggS/PROSC family.</text>
</comment>
<evidence type="ECO:0000256" key="3">
    <source>
        <dbReference type="PIRSR" id="PIRSR004848-1"/>
    </source>
</evidence>
<dbReference type="PANTHER" id="PTHR10146:SF14">
    <property type="entry name" value="PYRIDOXAL PHOSPHATE HOMEOSTASIS PROTEIN"/>
    <property type="match status" value="1"/>
</dbReference>
<dbReference type="RefSeq" id="WP_013662812.1">
    <property type="nucleotide sequence ID" value="NC_015276.1"/>
</dbReference>
<dbReference type="Gene3D" id="3.20.20.10">
    <property type="entry name" value="Alanine racemase"/>
    <property type="match status" value="1"/>
</dbReference>
<organism evidence="6 7">
    <name type="scientific">Marinomonas mediterranea (strain ATCC 700492 / JCM 21426 / NBRC 103028 / MMB-1)</name>
    <dbReference type="NCBI Taxonomy" id="717774"/>
    <lineage>
        <taxon>Bacteria</taxon>
        <taxon>Pseudomonadati</taxon>
        <taxon>Pseudomonadota</taxon>
        <taxon>Gammaproteobacteria</taxon>
        <taxon>Oceanospirillales</taxon>
        <taxon>Oceanospirillaceae</taxon>
        <taxon>Marinomonas</taxon>
    </lineage>
</organism>
<keyword evidence="1 2" id="KW-0663">Pyridoxal phosphate</keyword>
<proteinExistence type="inferred from homology"/>
<evidence type="ECO:0000313" key="6">
    <source>
        <dbReference type="EMBL" id="ADZ92910.1"/>
    </source>
</evidence>
<dbReference type="KEGG" id="mme:Marme_3700"/>
<comment type="function">
    <text evidence="2">Pyridoxal 5'-phosphate (PLP)-binding protein, which is involved in PLP homeostasis.</text>
</comment>
<dbReference type="HAMAP" id="MF_02087">
    <property type="entry name" value="PLP_homeostasis"/>
    <property type="match status" value="1"/>
</dbReference>
<name>F2JW22_MARM1</name>
<comment type="cofactor">
    <cofactor evidence="3">
        <name>pyridoxal 5'-phosphate</name>
        <dbReference type="ChEBI" id="CHEBI:597326"/>
    </cofactor>
</comment>
<evidence type="ECO:0000256" key="4">
    <source>
        <dbReference type="RuleBase" id="RU004514"/>
    </source>
</evidence>
<evidence type="ECO:0000256" key="2">
    <source>
        <dbReference type="HAMAP-Rule" id="MF_02087"/>
    </source>
</evidence>
<dbReference type="CDD" id="cd06824">
    <property type="entry name" value="PLPDE_III_Yggs_like"/>
    <property type="match status" value="1"/>
</dbReference>
<dbReference type="PATRIC" id="fig|717774.3.peg.3813"/>
<dbReference type="GO" id="GO:0030170">
    <property type="term" value="F:pyridoxal phosphate binding"/>
    <property type="evidence" value="ECO:0007669"/>
    <property type="project" value="UniProtKB-UniRule"/>
</dbReference>
<dbReference type="NCBIfam" id="TIGR00044">
    <property type="entry name" value="YggS family pyridoxal phosphate-dependent enzyme"/>
    <property type="match status" value="1"/>
</dbReference>
<evidence type="ECO:0000256" key="1">
    <source>
        <dbReference type="ARBA" id="ARBA00022898"/>
    </source>
</evidence>
<dbReference type="InterPro" id="IPR001608">
    <property type="entry name" value="Ala_racemase_N"/>
</dbReference>
<dbReference type="PROSITE" id="PS01211">
    <property type="entry name" value="UPF0001"/>
    <property type="match status" value="1"/>
</dbReference>
<dbReference type="PIRSF" id="PIRSF004848">
    <property type="entry name" value="YBL036c_PLPDEIII"/>
    <property type="match status" value="1"/>
</dbReference>
<evidence type="ECO:0000259" key="5">
    <source>
        <dbReference type="Pfam" id="PF01168"/>
    </source>
</evidence>
<dbReference type="Pfam" id="PF01168">
    <property type="entry name" value="Ala_racemase_N"/>
    <property type="match status" value="1"/>
</dbReference>
<dbReference type="eggNOG" id="COG0325">
    <property type="taxonomic scope" value="Bacteria"/>
</dbReference>
<dbReference type="OrthoDB" id="9804072at2"/>
<accession>F2JW22</accession>
<dbReference type="InterPro" id="IPR011078">
    <property type="entry name" value="PyrdxlP_homeostasis"/>
</dbReference>
<dbReference type="SUPFAM" id="SSF51419">
    <property type="entry name" value="PLP-binding barrel"/>
    <property type="match status" value="1"/>
</dbReference>
<dbReference type="EMBL" id="CP002583">
    <property type="protein sequence ID" value="ADZ92910.1"/>
    <property type="molecule type" value="Genomic_DNA"/>
</dbReference>